<keyword evidence="2" id="KW-0547">Nucleotide-binding</keyword>
<dbReference type="Pfam" id="PF00437">
    <property type="entry name" value="T2SSE"/>
    <property type="match status" value="1"/>
</dbReference>
<dbReference type="InterPro" id="IPR001482">
    <property type="entry name" value="T2SS/T4SS_dom"/>
</dbReference>
<evidence type="ECO:0000313" key="6">
    <source>
        <dbReference type="Proteomes" id="UP000030902"/>
    </source>
</evidence>
<dbReference type="KEGG" id="sox:TM7x_02335"/>
<evidence type="ECO:0000256" key="1">
    <source>
        <dbReference type="ARBA" id="ARBA00006611"/>
    </source>
</evidence>
<sequence>MDEDKIQARRREQDEEATRRRASILGLQYLDGREFEDTLPLLKDVLTIDEMYKGRLVPLAFNEEDQSYRFGVTSQTSESLMKQMRDKYTESGKRIFFFLISGSAFRSIMLRFDPPKRVIYDNIEIAKDGDSDTLAQVTQTLASVGTNDVFNYLVDQADLLGASDIHIENQRESIRIRMRVDGALHTVAELSRDRYRVIMATLASRANISTASREPQSGHMQQEIHRDGVSHVLNLRVEAVATVYGLDIVLRLFNFDESMLNLDLLNISKKERDQIDEVISHPRGMLLMVGPTGSGKSTTLYSILNALNTPDRKIITLEDPVENTIPGITQIPIDTTTGQRFADGLRSVLRLDPDVVMVGEIRDNETAKTAIQASITGHLVLSSFHANSTAAAFSRMIDMIGQNPIFSSAVRLVIAQRLVRRLWDDSKEEYEPDEATRKWVKEVLKDLPEGVDCPNLDTFKLWRAMPTDDVPFGYKGRIPVMEQLVVSENIQKFLRGDVNDVHAGAIEEAAKKDGMVTLLQAGVLAALRGETTLEEVNRVI</sequence>
<dbReference type="EMBL" id="CP007496">
    <property type="protein sequence ID" value="AJA06523.1"/>
    <property type="molecule type" value="Genomic_DNA"/>
</dbReference>
<dbReference type="Proteomes" id="UP000030902">
    <property type="component" value="Chromosome"/>
</dbReference>
<dbReference type="PANTHER" id="PTHR30258">
    <property type="entry name" value="TYPE II SECRETION SYSTEM PROTEIN GSPE-RELATED"/>
    <property type="match status" value="1"/>
</dbReference>
<dbReference type="GO" id="GO:0016887">
    <property type="term" value="F:ATP hydrolysis activity"/>
    <property type="evidence" value="ECO:0007669"/>
    <property type="project" value="TreeGrafter"/>
</dbReference>
<evidence type="ECO:0000256" key="3">
    <source>
        <dbReference type="ARBA" id="ARBA00022840"/>
    </source>
</evidence>
<evidence type="ECO:0000259" key="4">
    <source>
        <dbReference type="PROSITE" id="PS00662"/>
    </source>
</evidence>
<evidence type="ECO:0000313" key="5">
    <source>
        <dbReference type="EMBL" id="AJA06523.1"/>
    </source>
</evidence>
<dbReference type="GO" id="GO:0005524">
    <property type="term" value="F:ATP binding"/>
    <property type="evidence" value="ECO:0007669"/>
    <property type="project" value="UniProtKB-KW"/>
</dbReference>
<gene>
    <name evidence="5" type="ORF">TM7x_02335</name>
</gene>
<organism evidence="5 6">
    <name type="scientific">Candidatus Nanosynbacter lyticus</name>
    <dbReference type="NCBI Taxonomy" id="2093824"/>
    <lineage>
        <taxon>Bacteria</taxon>
        <taxon>Candidatus Saccharimonadota</taxon>
        <taxon>Candidatus Saccharimonadia</taxon>
        <taxon>Candidatus Nanosynbacterales</taxon>
        <taxon>Candidatus Nanosynbacteraceae</taxon>
        <taxon>Candidatus Nanosynbacter</taxon>
    </lineage>
</organism>
<keyword evidence="6" id="KW-1185">Reference proteome</keyword>
<dbReference type="CDD" id="cd01129">
    <property type="entry name" value="PulE-GspE-like"/>
    <property type="match status" value="1"/>
</dbReference>
<dbReference type="PROSITE" id="PS00662">
    <property type="entry name" value="T2SP_E"/>
    <property type="match status" value="1"/>
</dbReference>
<feature type="domain" description="Bacterial type II secretion system protein E" evidence="4">
    <location>
        <begin position="349"/>
        <end position="363"/>
    </location>
</feature>
<comment type="similarity">
    <text evidence="1">Belongs to the GSP E family.</text>
</comment>
<name>A0A6S4GR25_9BACT</name>
<evidence type="ECO:0000256" key="2">
    <source>
        <dbReference type="ARBA" id="ARBA00022741"/>
    </source>
</evidence>
<accession>A0A6S4GR25</accession>
<dbReference type="Gene3D" id="3.40.50.300">
    <property type="entry name" value="P-loop containing nucleotide triphosphate hydrolases"/>
    <property type="match status" value="1"/>
</dbReference>
<dbReference type="AlphaFoldDB" id="A0A6S4GR25"/>
<dbReference type="GO" id="GO:0005886">
    <property type="term" value="C:plasma membrane"/>
    <property type="evidence" value="ECO:0007669"/>
    <property type="project" value="TreeGrafter"/>
</dbReference>
<proteinExistence type="inferred from homology"/>
<protein>
    <submittedName>
        <fullName evidence="5">General secretion pathway protein GspE</fullName>
    </submittedName>
</protein>
<dbReference type="Gene3D" id="3.30.450.90">
    <property type="match status" value="1"/>
</dbReference>
<dbReference type="SUPFAM" id="SSF52540">
    <property type="entry name" value="P-loop containing nucleoside triphosphate hydrolases"/>
    <property type="match status" value="1"/>
</dbReference>
<reference evidence="5 6" key="1">
    <citation type="journal article" date="2015" name="Proc. Natl. Acad. Sci. U.S.A.">
        <title>Cultivation of a human-associated TM7 phylotype reveals a reduced genome and epibiotic parasitic lifestyle.</title>
        <authorList>
            <person name="He X."/>
            <person name="McLean J.S."/>
            <person name="Edlund A."/>
            <person name="Yooseph S."/>
            <person name="Hall A.P."/>
            <person name="Liu S.Y."/>
            <person name="Dorrestein P.C."/>
            <person name="Esquenazi E."/>
            <person name="Hunter R.C."/>
            <person name="Cheng G."/>
            <person name="Nelson K.E."/>
            <person name="Lux R."/>
            <person name="Shi W."/>
        </authorList>
    </citation>
    <scope>NUCLEOTIDE SEQUENCE [LARGE SCALE GENOMIC DNA]</scope>
    <source>
        <strain evidence="5 6">TM7x</strain>
    </source>
</reference>
<dbReference type="RefSeq" id="WP_052198834.1">
    <property type="nucleotide sequence ID" value="NZ_CP007496.1"/>
</dbReference>
<dbReference type="InterPro" id="IPR027417">
    <property type="entry name" value="P-loop_NTPase"/>
</dbReference>
<dbReference type="PANTHER" id="PTHR30258:SF2">
    <property type="entry name" value="COMG OPERON PROTEIN 1"/>
    <property type="match status" value="1"/>
</dbReference>
<keyword evidence="3" id="KW-0067">ATP-binding</keyword>
<dbReference type="InterPro" id="IPR003593">
    <property type="entry name" value="AAA+_ATPase"/>
</dbReference>
<dbReference type="SMART" id="SM00382">
    <property type="entry name" value="AAA"/>
    <property type="match status" value="1"/>
</dbReference>